<proteinExistence type="inferred from homology"/>
<dbReference type="PANTHER" id="PTHR21661:SF35">
    <property type="entry name" value="EPOXIDE HYDROLASE"/>
    <property type="match status" value="1"/>
</dbReference>
<dbReference type="OrthoDB" id="7130006at2759"/>
<comment type="similarity">
    <text evidence="1">Belongs to the peptidase S33 family.</text>
</comment>
<comment type="caution">
    <text evidence="4">The sequence shown here is derived from an EMBL/GenBank/DDBJ whole genome shotgun (WGS) entry which is preliminary data.</text>
</comment>
<feature type="region of interest" description="Disordered" evidence="3">
    <location>
        <begin position="319"/>
        <end position="338"/>
    </location>
</feature>
<organism evidence="4 5">
    <name type="scientific">Collybiopsis confluens</name>
    <dbReference type="NCBI Taxonomy" id="2823264"/>
    <lineage>
        <taxon>Eukaryota</taxon>
        <taxon>Fungi</taxon>
        <taxon>Dikarya</taxon>
        <taxon>Basidiomycota</taxon>
        <taxon>Agaricomycotina</taxon>
        <taxon>Agaricomycetes</taxon>
        <taxon>Agaricomycetidae</taxon>
        <taxon>Agaricales</taxon>
        <taxon>Marasmiineae</taxon>
        <taxon>Omphalotaceae</taxon>
        <taxon>Collybiopsis</taxon>
    </lineage>
</organism>
<sequence length="976" mass="107372">MPKCGLFESLGFQAPSLSLSLSLSSTLSSLPEKALRLDLTESARKARLGIVSSGGRGGVGGTGSLRGLTTMSYFSRGGRGGSGSESVKGGIPGPYSFSGYYCGSSYGPGAGEVEVEVEVQERGHVRGEKKRESVSRGDFVNVGFDREKMEKMIPAIRLSAGAGAGGGGGGVGMGLVGGYVGADEKIANVAEFALDTGLDAALQFSLGEFGVLELEGMMLKERERMEREKEKEANGNVQGDKERERKRKEKNITDSSYWISVTCSIRVDLINILRLRLWVYLPPPLMLPLPPPHPLHHLRNVQPIYSVFLLLRQLHRRPPLRPNSTNRPLNQKVLKPKQDLVPTEYHTVEFETRLTSGGETEEEGVDGDLSSSRGGGSGFDSSTGAMGSEEPGSGDGFLEAAARRRKAARLAECEPLKFERRGGEVKSFHVVALSRPGYGFSEAPRKTGFAADQYAEVGHKLMLALGYNKYGRFSTMVKNNMAQISLQSLKEGIGIMPVISLKYGTNHSKAWHTNSPADALPPRLWSNPIAYIQHMLLSYTAAAKAGLERSAWFQKEGRGCYSEQSTQPQTPGYSLTDSPECEWMMRLQDIPDQSAIARQYTRYTAQINIVQVVALALQIATTEPKGPVFLCACCGVIPLLYTTVHKSSHTRFPHGSLPLRCISYHKNSSHVSPCSYYHNFSSWSKPRRRCALSFPIHPFSRSTLTYITPNTSHSFRDNLQRADVVLDLDGPWIPSRCVSKEDGVFIYGGDGYMGCSSAELNYEQIVEFERTISLRIEQTNQDERERKTGEEGIYRSHGTAPHLKRTPREVTSSILSSSSSLISERISNCGLVWEYYAHRDRARVENATIPVANTRAVPFNVDNEPSPDCSDMDVVPQGEEEEELDAEERTEATLFELSLNQAVQDLCGVDPDDVPDIFNFLPDSAKQTSNDRLHSDSESGPTSFSDSTYRPITPLLVEDDSSPWFLAMASKCWEGL</sequence>
<evidence type="ECO:0000256" key="2">
    <source>
        <dbReference type="ARBA" id="ARBA00022801"/>
    </source>
</evidence>
<keyword evidence="2" id="KW-0378">Hydrolase</keyword>
<dbReference type="GO" id="GO:0097176">
    <property type="term" value="P:epoxide metabolic process"/>
    <property type="evidence" value="ECO:0007669"/>
    <property type="project" value="TreeGrafter"/>
</dbReference>
<feature type="compositionally biased region" description="Polar residues" evidence="3">
    <location>
        <begin position="938"/>
        <end position="949"/>
    </location>
</feature>
<protein>
    <submittedName>
        <fullName evidence="4">Uncharacterized protein</fullName>
    </submittedName>
</protein>
<accession>A0A8H5D2F9</accession>
<keyword evidence="5" id="KW-1185">Reference proteome</keyword>
<dbReference type="CDD" id="cd07035">
    <property type="entry name" value="TPP_PYR_POX_like"/>
    <property type="match status" value="1"/>
</dbReference>
<evidence type="ECO:0000313" key="4">
    <source>
        <dbReference type="EMBL" id="KAF5351496.1"/>
    </source>
</evidence>
<feature type="compositionally biased region" description="Basic and acidic residues" evidence="3">
    <location>
        <begin position="224"/>
        <end position="243"/>
    </location>
</feature>
<dbReference type="Proteomes" id="UP000518752">
    <property type="component" value="Unassembled WGS sequence"/>
</dbReference>
<feature type="region of interest" description="Disordered" evidence="3">
    <location>
        <begin position="349"/>
        <end position="396"/>
    </location>
</feature>
<evidence type="ECO:0000313" key="5">
    <source>
        <dbReference type="Proteomes" id="UP000518752"/>
    </source>
</evidence>
<gene>
    <name evidence="4" type="ORF">D9757_013247</name>
</gene>
<reference evidence="4 5" key="1">
    <citation type="journal article" date="2020" name="ISME J.">
        <title>Uncovering the hidden diversity of litter-decomposition mechanisms in mushroom-forming fungi.</title>
        <authorList>
            <person name="Floudas D."/>
            <person name="Bentzer J."/>
            <person name="Ahren D."/>
            <person name="Johansson T."/>
            <person name="Persson P."/>
            <person name="Tunlid A."/>
        </authorList>
    </citation>
    <scope>NUCLEOTIDE SEQUENCE [LARGE SCALE GENOMIC DNA]</scope>
    <source>
        <strain evidence="4 5">CBS 406.79</strain>
    </source>
</reference>
<name>A0A8H5D2F9_9AGAR</name>
<dbReference type="EMBL" id="JAACJN010000283">
    <property type="protein sequence ID" value="KAF5351496.1"/>
    <property type="molecule type" value="Genomic_DNA"/>
</dbReference>
<dbReference type="Gene3D" id="3.40.50.1820">
    <property type="entry name" value="alpha/beta hydrolase"/>
    <property type="match status" value="1"/>
</dbReference>
<evidence type="ECO:0000256" key="1">
    <source>
        <dbReference type="ARBA" id="ARBA00010088"/>
    </source>
</evidence>
<dbReference type="SUPFAM" id="SSF53474">
    <property type="entry name" value="alpha/beta-Hydrolases"/>
    <property type="match status" value="1"/>
</dbReference>
<dbReference type="InterPro" id="IPR029058">
    <property type="entry name" value="AB_hydrolase_fold"/>
</dbReference>
<feature type="region of interest" description="Disordered" evidence="3">
    <location>
        <begin position="925"/>
        <end position="949"/>
    </location>
</feature>
<feature type="region of interest" description="Disordered" evidence="3">
    <location>
        <begin position="224"/>
        <end position="249"/>
    </location>
</feature>
<dbReference type="PANTHER" id="PTHR21661">
    <property type="entry name" value="EPOXIDE HYDROLASE 1-RELATED"/>
    <property type="match status" value="1"/>
</dbReference>
<evidence type="ECO:0000256" key="3">
    <source>
        <dbReference type="SAM" id="MobiDB-lite"/>
    </source>
</evidence>
<dbReference type="AlphaFoldDB" id="A0A8H5D2F9"/>
<dbReference type="GO" id="GO:0004301">
    <property type="term" value="F:epoxide hydrolase activity"/>
    <property type="evidence" value="ECO:0007669"/>
    <property type="project" value="TreeGrafter"/>
</dbReference>